<protein>
    <submittedName>
        <fullName evidence="1">Uncharacterized protein</fullName>
    </submittedName>
</protein>
<evidence type="ECO:0000313" key="2">
    <source>
        <dbReference type="Proteomes" id="UP000481153"/>
    </source>
</evidence>
<dbReference type="GO" id="GO:0006629">
    <property type="term" value="P:lipid metabolic process"/>
    <property type="evidence" value="ECO:0007669"/>
    <property type="project" value="InterPro"/>
</dbReference>
<dbReference type="Pfam" id="PF26146">
    <property type="entry name" value="PI-PLC_X"/>
    <property type="match status" value="1"/>
</dbReference>
<name>A0A6G0WX29_9STRA</name>
<dbReference type="Gene3D" id="3.20.20.190">
    <property type="entry name" value="Phosphatidylinositol (PI) phosphodiesterase"/>
    <property type="match status" value="1"/>
</dbReference>
<dbReference type="InterPro" id="IPR051057">
    <property type="entry name" value="PI-PLC_domain"/>
</dbReference>
<dbReference type="GO" id="GO:0008081">
    <property type="term" value="F:phosphoric diester hydrolase activity"/>
    <property type="evidence" value="ECO:0007669"/>
    <property type="project" value="InterPro"/>
</dbReference>
<gene>
    <name evidence="1" type="ORF">Ae201684_010744</name>
</gene>
<dbReference type="SUPFAM" id="SSF51695">
    <property type="entry name" value="PLC-like phosphodiesterases"/>
    <property type="match status" value="1"/>
</dbReference>
<proteinExistence type="predicted"/>
<reference evidence="1 2" key="1">
    <citation type="submission" date="2019-07" db="EMBL/GenBank/DDBJ databases">
        <title>Genomics analysis of Aphanomyces spp. identifies a new class of oomycete effector associated with host adaptation.</title>
        <authorList>
            <person name="Gaulin E."/>
        </authorList>
    </citation>
    <scope>NUCLEOTIDE SEQUENCE [LARGE SCALE GENOMIC DNA]</scope>
    <source>
        <strain evidence="1 2">ATCC 201684</strain>
    </source>
</reference>
<dbReference type="EMBL" id="VJMJ01000137">
    <property type="protein sequence ID" value="KAF0732091.1"/>
    <property type="molecule type" value="Genomic_DNA"/>
</dbReference>
<keyword evidence="2" id="KW-1185">Reference proteome</keyword>
<dbReference type="PANTHER" id="PTHR13593">
    <property type="match status" value="1"/>
</dbReference>
<dbReference type="VEuPathDB" id="FungiDB:AeMF1_002236"/>
<evidence type="ECO:0000313" key="1">
    <source>
        <dbReference type="EMBL" id="KAF0732091.1"/>
    </source>
</evidence>
<dbReference type="InterPro" id="IPR017946">
    <property type="entry name" value="PLC-like_Pdiesterase_TIM-brl"/>
</dbReference>
<sequence>MKSVAILASIASAGTAVRRVDPIYDIGYYVVQNVTDVPDPGYDPAKDPDLLPDAPSFEIESAPFEAEAGGCNGYVRYCNKRLSQVLWIGAHNSLSDVGLAVQRNQFVDGPSLLNAGVRYFDIDTCAYVKNDKRIAPQVCHGDVWWRTMLDQNPREVIPLNFGDINDFTALNGSGEATATQQLRDEIVATVRSVFGSMAVLRNDPWDKGIHQDTAKLQDLIDANRRVVVSVGKGTSSNGAYWGQSDRVCNDEWYPTNLNLASLTDYNWQPVEDYVNTHMRGPCAQAPQQLNKLEWEFHTALGGTIDSSHVGTRLDSYMSALKSANAATNGAPFYPFNLVLTDHSDKWSKFYPQWHDAHLSHLQD</sequence>
<dbReference type="PANTHER" id="PTHR13593:SF140">
    <property type="entry name" value="PLC-LIKE PHOSPHODIESTERASE"/>
    <property type="match status" value="1"/>
</dbReference>
<accession>A0A6G0WX29</accession>
<comment type="caution">
    <text evidence="1">The sequence shown here is derived from an EMBL/GenBank/DDBJ whole genome shotgun (WGS) entry which is preliminary data.</text>
</comment>
<dbReference type="AlphaFoldDB" id="A0A6G0WX29"/>
<organism evidence="1 2">
    <name type="scientific">Aphanomyces euteiches</name>
    <dbReference type="NCBI Taxonomy" id="100861"/>
    <lineage>
        <taxon>Eukaryota</taxon>
        <taxon>Sar</taxon>
        <taxon>Stramenopiles</taxon>
        <taxon>Oomycota</taxon>
        <taxon>Saprolegniomycetes</taxon>
        <taxon>Saprolegniales</taxon>
        <taxon>Verrucalvaceae</taxon>
        <taxon>Aphanomyces</taxon>
    </lineage>
</organism>
<dbReference type="Proteomes" id="UP000481153">
    <property type="component" value="Unassembled WGS sequence"/>
</dbReference>